<comment type="caution">
    <text evidence="6">The sequence shown here is derived from an EMBL/GenBank/DDBJ whole genome shotgun (WGS) entry which is preliminary data.</text>
</comment>
<evidence type="ECO:0000313" key="7">
    <source>
        <dbReference type="Proteomes" id="UP000789739"/>
    </source>
</evidence>
<feature type="compositionally biased region" description="Basic and acidic residues" evidence="4">
    <location>
        <begin position="1"/>
        <end position="11"/>
    </location>
</feature>
<accession>A0A9N9D0G6</accession>
<evidence type="ECO:0000256" key="3">
    <source>
        <dbReference type="ARBA" id="ARBA00022525"/>
    </source>
</evidence>
<evidence type="ECO:0000256" key="4">
    <source>
        <dbReference type="SAM" id="MobiDB-lite"/>
    </source>
</evidence>
<sequence>RKRKEEQEKKRVQQVTAAVPKPVTLAASTSKQEMSDVQLLDSVQVETEKEAQATTPGTSAPHGPITLFCLFCGDDIENAFPVSANKNVTIGELKKTINQEYLVMWRVNIPKDNEEKIEQLRNNEKTIEELGGIKIKYMTERCLVLPLRDPSIVECHSK</sequence>
<dbReference type="AlphaFoldDB" id="A0A9N9D0G6"/>
<comment type="subcellular location">
    <subcellularLocation>
        <location evidence="1">Host cell</location>
    </subcellularLocation>
    <subcellularLocation>
        <location evidence="2">Secreted</location>
    </subcellularLocation>
</comment>
<evidence type="ECO:0000256" key="1">
    <source>
        <dbReference type="ARBA" id="ARBA00004340"/>
    </source>
</evidence>
<dbReference type="GO" id="GO:0043657">
    <property type="term" value="C:host cell"/>
    <property type="evidence" value="ECO:0007669"/>
    <property type="project" value="UniProtKB-SubCell"/>
</dbReference>
<dbReference type="GO" id="GO:0005576">
    <property type="term" value="C:extracellular region"/>
    <property type="evidence" value="ECO:0007669"/>
    <property type="project" value="UniProtKB-SubCell"/>
</dbReference>
<proteinExistence type="predicted"/>
<feature type="domain" description="Crinkler effector protein N-terminal" evidence="5">
    <location>
        <begin position="65"/>
        <end position="125"/>
    </location>
</feature>
<protein>
    <submittedName>
        <fullName evidence="6">8555_t:CDS:1</fullName>
    </submittedName>
</protein>
<organism evidence="6 7">
    <name type="scientific">Paraglomus brasilianum</name>
    <dbReference type="NCBI Taxonomy" id="144538"/>
    <lineage>
        <taxon>Eukaryota</taxon>
        <taxon>Fungi</taxon>
        <taxon>Fungi incertae sedis</taxon>
        <taxon>Mucoromycota</taxon>
        <taxon>Glomeromycotina</taxon>
        <taxon>Glomeromycetes</taxon>
        <taxon>Paraglomerales</taxon>
        <taxon>Paraglomeraceae</taxon>
        <taxon>Paraglomus</taxon>
    </lineage>
</organism>
<feature type="region of interest" description="Disordered" evidence="4">
    <location>
        <begin position="1"/>
        <end position="37"/>
    </location>
</feature>
<evidence type="ECO:0000256" key="2">
    <source>
        <dbReference type="ARBA" id="ARBA00004613"/>
    </source>
</evidence>
<dbReference type="Pfam" id="PF20147">
    <property type="entry name" value="Crinkler"/>
    <property type="match status" value="1"/>
</dbReference>
<feature type="non-terminal residue" evidence="6">
    <location>
        <position position="1"/>
    </location>
</feature>
<keyword evidence="7" id="KW-1185">Reference proteome</keyword>
<evidence type="ECO:0000313" key="6">
    <source>
        <dbReference type="EMBL" id="CAG8622398.1"/>
    </source>
</evidence>
<evidence type="ECO:0000259" key="5">
    <source>
        <dbReference type="Pfam" id="PF20147"/>
    </source>
</evidence>
<dbReference type="InterPro" id="IPR045379">
    <property type="entry name" value="Crinkler_N"/>
</dbReference>
<keyword evidence="3" id="KW-0964">Secreted</keyword>
<dbReference type="Proteomes" id="UP000789739">
    <property type="component" value="Unassembled WGS sequence"/>
</dbReference>
<reference evidence="6" key="1">
    <citation type="submission" date="2021-06" db="EMBL/GenBank/DDBJ databases">
        <authorList>
            <person name="Kallberg Y."/>
            <person name="Tangrot J."/>
            <person name="Rosling A."/>
        </authorList>
    </citation>
    <scope>NUCLEOTIDE SEQUENCE</scope>
    <source>
        <strain evidence="6">BR232B</strain>
    </source>
</reference>
<gene>
    <name evidence="6" type="ORF">PBRASI_LOCUS8784</name>
</gene>
<dbReference type="EMBL" id="CAJVPI010001662">
    <property type="protein sequence ID" value="CAG8622398.1"/>
    <property type="molecule type" value="Genomic_DNA"/>
</dbReference>
<name>A0A9N9D0G6_9GLOM</name>